<dbReference type="CDD" id="cd01949">
    <property type="entry name" value="GGDEF"/>
    <property type="match status" value="1"/>
</dbReference>
<evidence type="ECO:0000259" key="4">
    <source>
        <dbReference type="PROSITE" id="PS50110"/>
    </source>
</evidence>
<dbReference type="RefSeq" id="WP_194137210.1">
    <property type="nucleotide sequence ID" value="NZ_JADFFK010000023.1"/>
</dbReference>
<proteinExistence type="predicted"/>
<organism evidence="6 7">
    <name type="scientific">Salipiger mangrovisoli</name>
    <dbReference type="NCBI Taxonomy" id="2865933"/>
    <lineage>
        <taxon>Bacteria</taxon>
        <taxon>Pseudomonadati</taxon>
        <taxon>Pseudomonadota</taxon>
        <taxon>Alphaproteobacteria</taxon>
        <taxon>Rhodobacterales</taxon>
        <taxon>Roseobacteraceae</taxon>
        <taxon>Salipiger</taxon>
    </lineage>
</organism>
<evidence type="ECO:0000256" key="2">
    <source>
        <dbReference type="ARBA" id="ARBA00034247"/>
    </source>
</evidence>
<dbReference type="InterPro" id="IPR050469">
    <property type="entry name" value="Diguanylate_Cyclase"/>
</dbReference>
<comment type="caution">
    <text evidence="6">The sequence shown here is derived from an EMBL/GenBank/DDBJ whole genome shotgun (WGS) entry which is preliminary data.</text>
</comment>
<evidence type="ECO:0000256" key="1">
    <source>
        <dbReference type="ARBA" id="ARBA00012528"/>
    </source>
</evidence>
<dbReference type="EMBL" id="JADFFK010000023">
    <property type="protein sequence ID" value="MBE9639938.1"/>
    <property type="molecule type" value="Genomic_DNA"/>
</dbReference>
<dbReference type="Gene3D" id="3.30.70.270">
    <property type="match status" value="1"/>
</dbReference>
<dbReference type="Pfam" id="PF00990">
    <property type="entry name" value="GGDEF"/>
    <property type="match status" value="1"/>
</dbReference>
<protein>
    <recommendedName>
        <fullName evidence="1">diguanylate cyclase</fullName>
        <ecNumber evidence="1">2.7.7.65</ecNumber>
    </recommendedName>
</protein>
<feature type="domain" description="GGDEF" evidence="5">
    <location>
        <begin position="320"/>
        <end position="459"/>
    </location>
</feature>
<dbReference type="Gene3D" id="3.40.50.2300">
    <property type="match status" value="1"/>
</dbReference>
<dbReference type="InterPro" id="IPR001789">
    <property type="entry name" value="Sig_transdc_resp-reg_receiver"/>
</dbReference>
<evidence type="ECO:0000256" key="3">
    <source>
        <dbReference type="PROSITE-ProRule" id="PRU00169"/>
    </source>
</evidence>
<dbReference type="Proteomes" id="UP000607796">
    <property type="component" value="Unassembled WGS sequence"/>
</dbReference>
<reference evidence="6 7" key="1">
    <citation type="journal article" date="2021" name="Int. J. Syst. Evol. Microbiol.">
        <title>Salipiger mangrovisoli sp. nov., isolated from mangrove soil and the proposal for the reclassification of Paraphaeobacter pallidus as Salipiger pallidus comb. nov.</title>
        <authorList>
            <person name="Du J."/>
            <person name="Liu Y."/>
            <person name="Pei T."/>
            <person name="Deng M.R."/>
            <person name="Zhu H."/>
        </authorList>
    </citation>
    <scope>NUCLEOTIDE SEQUENCE [LARGE SCALE GENOMIC DNA]</scope>
    <source>
        <strain evidence="6 7">6D45A</strain>
    </source>
</reference>
<dbReference type="InterPro" id="IPR029787">
    <property type="entry name" value="Nucleotide_cyclase"/>
</dbReference>
<comment type="caution">
    <text evidence="3">Lacks conserved residue(s) required for the propagation of feature annotation.</text>
</comment>
<comment type="catalytic activity">
    <reaction evidence="2">
        <text>2 GTP = 3',3'-c-di-GMP + 2 diphosphate</text>
        <dbReference type="Rhea" id="RHEA:24898"/>
        <dbReference type="ChEBI" id="CHEBI:33019"/>
        <dbReference type="ChEBI" id="CHEBI:37565"/>
        <dbReference type="ChEBI" id="CHEBI:58805"/>
        <dbReference type="EC" id="2.7.7.65"/>
    </reaction>
</comment>
<dbReference type="InterPro" id="IPR011006">
    <property type="entry name" value="CheY-like_superfamily"/>
</dbReference>
<name>A0ABR9X8R9_9RHOB</name>
<sequence>MAGRILIVEGMADHRILLRGRLAKAFYQVSTAESGTEALTEAAASRPDLVIASTRLSDMCGGGFCTRLRALPGHGDTPLILLCEDDQPEQRLALLAMGADDVIARPASEILLLPRMRNLLRRARAQDEMHLHSDTKRALGLSDAPRSFERPSRISLISMDPAQAMDPLAARLRIGLGAQVQVALPEHLLKNNAIFAEVIVLIDPGSDAGAGLALLSQLRTARAQRRAALVYVTDAGRATLAAQALDLGADELLHHGADPLELALRLPRLIARGRCAERHRAALRSGLRDAMIDPLTGLYNRRYAMPELARMAQKAAQQAQPLALLVADLDHFKAVNDRWGHSTGDRALAASAQALSETLREGDLLARLGGEEFLIALPGCTADEALATARRLRHSVARLALPSSDRMPDAPACLALTVSIGVALVAEEGDPVEAALVRADGALYAAKQAGRNRVRLARPETPLPRRIHLREVRQM</sequence>
<dbReference type="NCBIfam" id="TIGR00254">
    <property type="entry name" value="GGDEF"/>
    <property type="match status" value="1"/>
</dbReference>
<dbReference type="SMART" id="SM00448">
    <property type="entry name" value="REC"/>
    <property type="match status" value="1"/>
</dbReference>
<dbReference type="Pfam" id="PF00072">
    <property type="entry name" value="Response_reg"/>
    <property type="match status" value="1"/>
</dbReference>
<dbReference type="SUPFAM" id="SSF55073">
    <property type="entry name" value="Nucleotide cyclase"/>
    <property type="match status" value="1"/>
</dbReference>
<dbReference type="InterPro" id="IPR000160">
    <property type="entry name" value="GGDEF_dom"/>
</dbReference>
<dbReference type="PANTHER" id="PTHR45138">
    <property type="entry name" value="REGULATORY COMPONENTS OF SENSORY TRANSDUCTION SYSTEM"/>
    <property type="match status" value="1"/>
</dbReference>
<dbReference type="EC" id="2.7.7.65" evidence="1"/>
<dbReference type="SMART" id="SM00267">
    <property type="entry name" value="GGDEF"/>
    <property type="match status" value="1"/>
</dbReference>
<gene>
    <name evidence="6" type="ORF">IQ782_24080</name>
</gene>
<dbReference type="PANTHER" id="PTHR45138:SF9">
    <property type="entry name" value="DIGUANYLATE CYCLASE DGCM-RELATED"/>
    <property type="match status" value="1"/>
</dbReference>
<dbReference type="PROSITE" id="PS50887">
    <property type="entry name" value="GGDEF"/>
    <property type="match status" value="1"/>
</dbReference>
<dbReference type="PROSITE" id="PS50110">
    <property type="entry name" value="RESPONSE_REGULATORY"/>
    <property type="match status" value="1"/>
</dbReference>
<feature type="domain" description="Response regulatory" evidence="4">
    <location>
        <begin position="4"/>
        <end position="120"/>
    </location>
</feature>
<dbReference type="InterPro" id="IPR043128">
    <property type="entry name" value="Rev_trsase/Diguanyl_cyclase"/>
</dbReference>
<accession>A0ABR9X8R9</accession>
<dbReference type="SUPFAM" id="SSF52172">
    <property type="entry name" value="CheY-like"/>
    <property type="match status" value="2"/>
</dbReference>
<evidence type="ECO:0000313" key="7">
    <source>
        <dbReference type="Proteomes" id="UP000607796"/>
    </source>
</evidence>
<evidence type="ECO:0000313" key="6">
    <source>
        <dbReference type="EMBL" id="MBE9639938.1"/>
    </source>
</evidence>
<keyword evidence="7" id="KW-1185">Reference proteome</keyword>
<evidence type="ECO:0000259" key="5">
    <source>
        <dbReference type="PROSITE" id="PS50887"/>
    </source>
</evidence>